<dbReference type="KEGG" id="ptp:RCA23_c11780"/>
<sequence>MKTKIIKEFGTPCLIIDLDVVERNIQRAQKLCDKAGVANRPHIKTHKSPLLAKMQIEAGARGITCQKLGEAEVMADAGITDIIVATNLLGAARSGRLAALQQRIALKVCADNPVVLEAYSNAARESGRPLDVMIECDTGQKRAGVETPGEALALAQIINNDPMLNFAGLLFYPALDTWPETQIFLDKMIRGFAVLGMRHGIISTGGTPNFPNIGKLLGATEHRAGTCIFNDRMMIEAGFAQQGDCALHVFTSVVSRGGEDRGILDAGSKTLTSDTGGLDGYGLIREYPKARIHKFAEEHGFLDLSRCHTKPEVGDILRVIPNHVCVTVNMVDQLVAVRGDTIIETIPVSARGMLI</sequence>
<feature type="domain" description="D-serine dehydratase-like" evidence="3">
    <location>
        <begin position="246"/>
        <end position="338"/>
    </location>
</feature>
<dbReference type="InterPro" id="IPR029066">
    <property type="entry name" value="PLP-binding_barrel"/>
</dbReference>
<evidence type="ECO:0000259" key="3">
    <source>
        <dbReference type="SMART" id="SM01119"/>
    </source>
</evidence>
<dbReference type="PANTHER" id="PTHR28004">
    <property type="entry name" value="ZGC:162816-RELATED"/>
    <property type="match status" value="1"/>
</dbReference>
<dbReference type="EMBL" id="CP003984">
    <property type="protein sequence ID" value="AII86726.1"/>
    <property type="molecule type" value="Genomic_DNA"/>
</dbReference>
<dbReference type="AlphaFoldDB" id="A0AAN0VI29"/>
<dbReference type="PANTHER" id="PTHR28004:SF2">
    <property type="entry name" value="D-SERINE DEHYDRATASE"/>
    <property type="match status" value="1"/>
</dbReference>
<protein>
    <recommendedName>
        <fullName evidence="3">D-serine dehydratase-like domain-containing protein</fullName>
    </recommendedName>
</protein>
<evidence type="ECO:0000256" key="2">
    <source>
        <dbReference type="ARBA" id="ARBA00023239"/>
    </source>
</evidence>
<dbReference type="InterPro" id="IPR026956">
    <property type="entry name" value="D-ser_dehydrat-like_dom"/>
</dbReference>
<dbReference type="InterPro" id="IPR042208">
    <property type="entry name" value="D-ser_dehydrat-like_sf"/>
</dbReference>
<evidence type="ECO:0000313" key="4">
    <source>
        <dbReference type="EMBL" id="AII86726.1"/>
    </source>
</evidence>
<dbReference type="GO" id="GO:0008721">
    <property type="term" value="F:D-serine ammonia-lyase activity"/>
    <property type="evidence" value="ECO:0007669"/>
    <property type="project" value="TreeGrafter"/>
</dbReference>
<comment type="similarity">
    <text evidence="1">Belongs to the DSD1 family.</text>
</comment>
<evidence type="ECO:0000313" key="5">
    <source>
        <dbReference type="Proteomes" id="UP000028680"/>
    </source>
</evidence>
<name>A0AAN0VI29_9RHOB</name>
<proteinExistence type="inferred from homology"/>
<dbReference type="GO" id="GO:0036088">
    <property type="term" value="P:D-serine catabolic process"/>
    <property type="evidence" value="ECO:0007669"/>
    <property type="project" value="TreeGrafter"/>
</dbReference>
<dbReference type="Pfam" id="PF01168">
    <property type="entry name" value="Ala_racemase_N"/>
    <property type="match status" value="1"/>
</dbReference>
<dbReference type="SUPFAM" id="SSF51419">
    <property type="entry name" value="PLP-binding barrel"/>
    <property type="match status" value="1"/>
</dbReference>
<dbReference type="Proteomes" id="UP000028680">
    <property type="component" value="Chromosome"/>
</dbReference>
<dbReference type="Gene3D" id="3.20.20.10">
    <property type="entry name" value="Alanine racemase"/>
    <property type="match status" value="1"/>
</dbReference>
<reference evidence="4 5" key="1">
    <citation type="journal article" date="2014" name="ISME J.">
        <title>Adaptation of an abundant Roseobacter RCA organism to pelagic systems revealed by genomic and transcriptomic analyses.</title>
        <authorList>
            <person name="Voget S."/>
            <person name="Wemheuer B."/>
            <person name="Brinkhoff T."/>
            <person name="Vollmers J."/>
            <person name="Dietrich S."/>
            <person name="Giebel H.A."/>
            <person name="Beardsley C."/>
            <person name="Sardemann C."/>
            <person name="Bakenhus I."/>
            <person name="Billerbeck S."/>
            <person name="Daniel R."/>
            <person name="Simon M."/>
        </authorList>
    </citation>
    <scope>NUCLEOTIDE SEQUENCE [LARGE SCALE GENOMIC DNA]</scope>
    <source>
        <strain evidence="4 5">RCA23</strain>
    </source>
</reference>
<dbReference type="Pfam" id="PF14031">
    <property type="entry name" value="D-ser_dehydrat"/>
    <property type="match status" value="1"/>
</dbReference>
<dbReference type="InterPro" id="IPR001608">
    <property type="entry name" value="Ala_racemase_N"/>
</dbReference>
<keyword evidence="2" id="KW-0456">Lyase</keyword>
<dbReference type="InterPro" id="IPR051466">
    <property type="entry name" value="D-amino_acid_metab_enzyme"/>
</dbReference>
<organism evidence="4 5">
    <name type="scientific">Planktomarina temperata RCA23</name>
    <dbReference type="NCBI Taxonomy" id="666509"/>
    <lineage>
        <taxon>Bacteria</taxon>
        <taxon>Pseudomonadati</taxon>
        <taxon>Pseudomonadota</taxon>
        <taxon>Alphaproteobacteria</taxon>
        <taxon>Rhodobacterales</taxon>
        <taxon>Paracoccaceae</taxon>
        <taxon>Planktomarina</taxon>
    </lineage>
</organism>
<evidence type="ECO:0000256" key="1">
    <source>
        <dbReference type="ARBA" id="ARBA00005323"/>
    </source>
</evidence>
<gene>
    <name evidence="4" type="ORF">RCA23_c11780</name>
</gene>
<dbReference type="CDD" id="cd06820">
    <property type="entry name" value="PLPDE_III_LS_D-TA_like"/>
    <property type="match status" value="1"/>
</dbReference>
<dbReference type="Gene3D" id="2.40.37.20">
    <property type="entry name" value="D-serine dehydratase-like domain"/>
    <property type="match status" value="1"/>
</dbReference>
<keyword evidence="5" id="KW-1185">Reference proteome</keyword>
<dbReference type="SMART" id="SM01119">
    <property type="entry name" value="D-ser_dehydrat"/>
    <property type="match status" value="1"/>
</dbReference>
<accession>A0AAN0VI29</accession>